<dbReference type="GO" id="GO:0019843">
    <property type="term" value="F:rRNA binding"/>
    <property type="evidence" value="ECO:0007669"/>
    <property type="project" value="UniProtKB-UniRule"/>
</dbReference>
<dbReference type="InterPro" id="IPR036164">
    <property type="entry name" value="bL21-like_sf"/>
</dbReference>
<name>A0A1Z1MHT0_MELHR</name>
<keyword evidence="2 9" id="KW-0934">Plastid</keyword>
<keyword evidence="6 7" id="KW-0687">Ribonucleoprotein</keyword>
<evidence type="ECO:0000256" key="7">
    <source>
        <dbReference type="HAMAP-Rule" id="MF_01363"/>
    </source>
</evidence>
<dbReference type="GO" id="GO:0006412">
    <property type="term" value="P:translation"/>
    <property type="evidence" value="ECO:0007669"/>
    <property type="project" value="UniProtKB-UniRule"/>
</dbReference>
<dbReference type="GO" id="GO:0005762">
    <property type="term" value="C:mitochondrial large ribosomal subunit"/>
    <property type="evidence" value="ECO:0007669"/>
    <property type="project" value="TreeGrafter"/>
</dbReference>
<gene>
    <name evidence="7 9" type="primary">rpl21</name>
</gene>
<organism evidence="9">
    <name type="scientific">Melanothamnus harveyi</name>
    <name type="common">Filamentous red alga</name>
    <name type="synonym">Neosiphonia harveyi</name>
    <dbReference type="NCBI Taxonomy" id="397005"/>
    <lineage>
        <taxon>Eukaryota</taxon>
        <taxon>Rhodophyta</taxon>
        <taxon>Florideophyceae</taxon>
        <taxon>Rhodymeniophycidae</taxon>
        <taxon>Ceramiales</taxon>
        <taxon>Rhodomelaceae</taxon>
        <taxon>Polysiphonioideae</taxon>
        <taxon>Melanothamnus</taxon>
    </lineage>
</organism>
<dbReference type="AlphaFoldDB" id="A0A1Z1MHT0"/>
<dbReference type="SUPFAM" id="SSF141091">
    <property type="entry name" value="L21p-like"/>
    <property type="match status" value="1"/>
</dbReference>
<dbReference type="NCBIfam" id="TIGR00061">
    <property type="entry name" value="L21"/>
    <property type="match status" value="1"/>
</dbReference>
<comment type="subunit">
    <text evidence="7 8">Part of the 50S ribosomal subunit.</text>
</comment>
<dbReference type="RefSeq" id="YP_009396118.1">
    <property type="nucleotide sequence ID" value="NC_035281.1"/>
</dbReference>
<geneLocation type="chloroplast" evidence="9"/>
<dbReference type="Pfam" id="PF00829">
    <property type="entry name" value="Ribosomal_L21p"/>
    <property type="match status" value="1"/>
</dbReference>
<dbReference type="HAMAP" id="MF_01363">
    <property type="entry name" value="Ribosomal_bL21"/>
    <property type="match status" value="1"/>
</dbReference>
<reference evidence="9" key="1">
    <citation type="journal article" date="2017" name="J. Phycol.">
        <title>Analysis of chloroplast genomes and a supermatrix inform reclassification of the Rhodomelaceae (Rhodophyta).</title>
        <authorList>
            <person name="Diaz-Tapia P."/>
            <person name="Maggs C.A."/>
            <person name="West J.A."/>
            <person name="Verbruggen H."/>
        </authorList>
    </citation>
    <scope>NUCLEOTIDE SEQUENCE</scope>
    <source>
        <strain evidence="9">PD890</strain>
    </source>
</reference>
<evidence type="ECO:0000256" key="2">
    <source>
        <dbReference type="ARBA" id="ARBA00022640"/>
    </source>
</evidence>
<protein>
    <recommendedName>
        <fullName evidence="7">Large ribosomal subunit protein bL21c</fullName>
    </recommendedName>
</protein>
<evidence type="ECO:0000313" key="9">
    <source>
        <dbReference type="EMBL" id="ARW65422.1"/>
    </source>
</evidence>
<dbReference type="PROSITE" id="PS01169">
    <property type="entry name" value="RIBOSOMAL_L21"/>
    <property type="match status" value="1"/>
</dbReference>
<keyword evidence="3 7" id="KW-0699">rRNA-binding</keyword>
<proteinExistence type="inferred from homology"/>
<keyword evidence="9" id="KW-0150">Chloroplast</keyword>
<accession>A0A1Z1MHT0</accession>
<dbReference type="InterPro" id="IPR018258">
    <property type="entry name" value="Ribosomal_bL21_CS"/>
</dbReference>
<evidence type="ECO:0000256" key="6">
    <source>
        <dbReference type="ARBA" id="ARBA00023274"/>
    </source>
</evidence>
<evidence type="ECO:0000256" key="4">
    <source>
        <dbReference type="ARBA" id="ARBA00022884"/>
    </source>
</evidence>
<dbReference type="InterPro" id="IPR001787">
    <property type="entry name" value="Ribosomal_bL21"/>
</dbReference>
<evidence type="ECO:0000256" key="1">
    <source>
        <dbReference type="ARBA" id="ARBA00008563"/>
    </source>
</evidence>
<dbReference type="PANTHER" id="PTHR21349:SF7">
    <property type="entry name" value="LARGE RIBOSOMAL SUBUNIT PROTEIN BL21C"/>
    <property type="match status" value="1"/>
</dbReference>
<dbReference type="GO" id="GO:0009507">
    <property type="term" value="C:chloroplast"/>
    <property type="evidence" value="ECO:0007669"/>
    <property type="project" value="UniProtKB-SubCell"/>
</dbReference>
<comment type="similarity">
    <text evidence="1 7 8">Belongs to the bacterial ribosomal protein bL21 family.</text>
</comment>
<keyword evidence="4 7" id="KW-0694">RNA-binding</keyword>
<evidence type="ECO:0000256" key="8">
    <source>
        <dbReference type="RuleBase" id="RU000563"/>
    </source>
</evidence>
<dbReference type="PANTHER" id="PTHR21349">
    <property type="entry name" value="50S RIBOSOMAL PROTEIN L21"/>
    <property type="match status" value="1"/>
</dbReference>
<dbReference type="InterPro" id="IPR028909">
    <property type="entry name" value="bL21-like"/>
</dbReference>
<comment type="subcellular location">
    <subcellularLocation>
        <location evidence="7">Plastid</location>
        <location evidence="7">Chloroplast</location>
    </subcellularLocation>
</comment>
<dbReference type="GeneID" id="33358309"/>
<dbReference type="EMBL" id="MF101437">
    <property type="protein sequence ID" value="ARW65422.1"/>
    <property type="molecule type" value="Genomic_DNA"/>
</dbReference>
<evidence type="ECO:0000256" key="5">
    <source>
        <dbReference type="ARBA" id="ARBA00022980"/>
    </source>
</evidence>
<keyword evidence="5 7" id="KW-0689">Ribosomal protein</keyword>
<evidence type="ECO:0000256" key="3">
    <source>
        <dbReference type="ARBA" id="ARBA00022730"/>
    </source>
</evidence>
<dbReference type="GO" id="GO:0003735">
    <property type="term" value="F:structural constituent of ribosome"/>
    <property type="evidence" value="ECO:0007669"/>
    <property type="project" value="InterPro"/>
</dbReference>
<comment type="function">
    <text evidence="7 8">This protein binds to 23S rRNA.</text>
</comment>
<sequence>MTYAVVDVGGCQVIVEPGKFYDLNYIPAEPGDIINLNRVLFLSKDNVYSIGKPCLENVMVKATILRHFGGNKITVFKMKSKKNSRVKKGHRQRLTRIFIDHI</sequence>